<gene>
    <name evidence="12" type="ORF">CAOG_006543</name>
</gene>
<dbReference type="HAMAP" id="MF_03049">
    <property type="entry name" value="MOCS3_Uba4"/>
    <property type="match status" value="1"/>
</dbReference>
<evidence type="ECO:0000256" key="5">
    <source>
        <dbReference type="ARBA" id="ARBA00022723"/>
    </source>
</evidence>
<dbReference type="GO" id="GO:0042292">
    <property type="term" value="F:URM1 activating enzyme activity"/>
    <property type="evidence" value="ECO:0007669"/>
    <property type="project" value="TreeGrafter"/>
</dbReference>
<dbReference type="EMBL" id="KE346370">
    <property type="protein sequence ID" value="KJE96184.1"/>
    <property type="molecule type" value="Genomic_DNA"/>
</dbReference>
<feature type="binding site" evidence="10">
    <location>
        <begin position="125"/>
        <end position="129"/>
    </location>
    <ligand>
        <name>ATP</name>
        <dbReference type="ChEBI" id="CHEBI:30616"/>
    </ligand>
</feature>
<feature type="binding site" evidence="10">
    <location>
        <begin position="186"/>
        <end position="187"/>
    </location>
    <ligand>
        <name>ATP</name>
        <dbReference type="ChEBI" id="CHEBI:30616"/>
    </ligand>
</feature>
<feature type="binding site" evidence="10">
    <location>
        <position position="230"/>
    </location>
    <ligand>
        <name>Zn(2+)</name>
        <dbReference type="ChEBI" id="CHEBI:29105"/>
    </ligand>
</feature>
<dbReference type="GO" id="GO:0032447">
    <property type="term" value="P:protein urmylation"/>
    <property type="evidence" value="ECO:0007669"/>
    <property type="project" value="TreeGrafter"/>
</dbReference>
<dbReference type="GO" id="GO:0005524">
    <property type="term" value="F:ATP binding"/>
    <property type="evidence" value="ECO:0007669"/>
    <property type="project" value="UniProtKB-KW"/>
</dbReference>
<dbReference type="GO" id="GO:0005829">
    <property type="term" value="C:cytosol"/>
    <property type="evidence" value="ECO:0007669"/>
    <property type="project" value="UniProtKB-SubCell"/>
</dbReference>
<evidence type="ECO:0000313" key="12">
    <source>
        <dbReference type="EMBL" id="KJE96184.1"/>
    </source>
</evidence>
<dbReference type="PROSITE" id="PS50206">
    <property type="entry name" value="RHODANESE_3"/>
    <property type="match status" value="1"/>
</dbReference>
<reference evidence="13" key="1">
    <citation type="submission" date="2011-02" db="EMBL/GenBank/DDBJ databases">
        <title>The Genome Sequence of Capsaspora owczarzaki ATCC 30864.</title>
        <authorList>
            <person name="Russ C."/>
            <person name="Cuomo C."/>
            <person name="Burger G."/>
            <person name="Gray M.W."/>
            <person name="Holland P.W.H."/>
            <person name="King N."/>
            <person name="Lang F.B.F."/>
            <person name="Roger A.J."/>
            <person name="Ruiz-Trillo I."/>
            <person name="Young S.K."/>
            <person name="Zeng Q."/>
            <person name="Gargeya S."/>
            <person name="Alvarado L."/>
            <person name="Berlin A."/>
            <person name="Chapman S.B."/>
            <person name="Chen Z."/>
            <person name="Freedman E."/>
            <person name="Gellesch M."/>
            <person name="Goldberg J."/>
            <person name="Griggs A."/>
            <person name="Gujja S."/>
            <person name="Heilman E."/>
            <person name="Heiman D."/>
            <person name="Howarth C."/>
            <person name="Mehta T."/>
            <person name="Neiman D."/>
            <person name="Pearson M."/>
            <person name="Roberts A."/>
            <person name="Saif S."/>
            <person name="Shea T."/>
            <person name="Shenoy N."/>
            <person name="Sisk P."/>
            <person name="Stolte C."/>
            <person name="Sykes S."/>
            <person name="White J."/>
            <person name="Yandava C."/>
            <person name="Haas B."/>
            <person name="Nusbaum C."/>
            <person name="Birren B."/>
        </authorList>
    </citation>
    <scope>NUCLEOTIDE SEQUENCE</scope>
    <source>
        <strain evidence="13">ATCC 30864</strain>
    </source>
</reference>
<accession>A0A0D2X4J8</accession>
<dbReference type="InParanoid" id="A0A0D2X4J8"/>
<evidence type="ECO:0000313" key="13">
    <source>
        <dbReference type="Proteomes" id="UP000008743"/>
    </source>
</evidence>
<keyword evidence="7 10" id="KW-0862">Zinc</keyword>
<dbReference type="GO" id="GO:0004792">
    <property type="term" value="F:thiosulfate-cyanide sulfurtransferase activity"/>
    <property type="evidence" value="ECO:0007669"/>
    <property type="project" value="TreeGrafter"/>
</dbReference>
<evidence type="ECO:0000256" key="2">
    <source>
        <dbReference type="ARBA" id="ARBA00022490"/>
    </source>
</evidence>
<dbReference type="FunCoup" id="A0A0D2X4J8">
    <property type="interactions" value="341"/>
</dbReference>
<dbReference type="InterPro" id="IPR001763">
    <property type="entry name" value="Rhodanese-like_dom"/>
</dbReference>
<dbReference type="Gene3D" id="3.40.250.10">
    <property type="entry name" value="Rhodanese-like domain"/>
    <property type="match status" value="1"/>
</dbReference>
<comment type="subcellular location">
    <subcellularLocation>
        <location evidence="1">Cytoplasm</location>
        <location evidence="1">Cytosol</location>
    </subcellularLocation>
</comment>
<dbReference type="Pfam" id="PF00581">
    <property type="entry name" value="Rhodanese"/>
    <property type="match status" value="1"/>
</dbReference>
<comment type="function">
    <text evidence="10">Plays a central role in 2-thiolation of mcm(5)S(2)U at tRNA wobble positions of cytosolic tRNA(Lys), tRNA(Glu) and tRNA(Gln). Acts by mediating the C-terminal thiocarboxylation of the sulfur carrier URM1. Its N-terminus first activates URM1 as acyl-adenylate (-COAMP), then the persulfide sulfur on the catalytic cysteine is transferred to URM1 to form thiocarboxylation (-COSH) of its C-terminus. The reaction probably involves hydrogen sulfide that is generated from the persulfide intermediate and that acts as nucleophile towards URM1. Subsequently, a transient disulfide bond is formed. Does not use thiosulfate as sulfur donor; NFS1 probably acting as a sulfur donor for thiocarboxylation reactions.</text>
</comment>
<dbReference type="Gene3D" id="3.40.50.720">
    <property type="entry name" value="NAD(P)-binding Rossmann-like Domain"/>
    <property type="match status" value="1"/>
</dbReference>
<evidence type="ECO:0000256" key="10">
    <source>
        <dbReference type="HAMAP-Rule" id="MF_03049"/>
    </source>
</evidence>
<evidence type="ECO:0000256" key="3">
    <source>
        <dbReference type="ARBA" id="ARBA00022679"/>
    </source>
</evidence>
<feature type="binding site" evidence="10">
    <location>
        <position position="118"/>
    </location>
    <ligand>
        <name>ATP</name>
        <dbReference type="ChEBI" id="CHEBI:30616"/>
    </ligand>
</feature>
<proteinExistence type="inferred from homology"/>
<comment type="cofactor">
    <cofactor evidence="10">
        <name>Zn(2+)</name>
        <dbReference type="ChEBI" id="CHEBI:29105"/>
    </cofactor>
    <text evidence="10">Binds 1 zinc ion per subunit.</text>
</comment>
<dbReference type="InterPro" id="IPR028885">
    <property type="entry name" value="MOCS3/Uba4"/>
</dbReference>
<dbReference type="CDD" id="cd00757">
    <property type="entry name" value="ThiF_MoeB_HesA_family"/>
    <property type="match status" value="1"/>
</dbReference>
<dbReference type="InterPro" id="IPR036873">
    <property type="entry name" value="Rhodanese-like_dom_sf"/>
</dbReference>
<sequence length="462" mass="49664">MTASATRAARIHALQDEIGSLKALLAAKEAALAREVALVEQDHEDNQDEVDATAAATERLNKNDVARFSRHLLMEEIGVTGQLKLKHCRILVVGAGGLGSPALLYLAAAGVGTLGVVDYDVVDLNNLQRQVLHSETRIGIPKVTSAAIGIAQINSACQVRTFNCALTRENALDIVQNFDIVLDASDNPATRYLINDACVLLDRPLVSGSALRMEGQLTTYHINGGPCYRCIFPAPPVATTVTNCSDGGVLGAVTGIIGVLQALEAVKIAVGLPAAFAQQLLLFDGTLGKFRSFKLRNRRPDCAVCGDQPTITRDLIDYEAFCGSAACDKTPSLKLLSPDERISCKDAEKLLRAATSTNPLLIDVRPRLQFNICSLPQFINIPYAPPNTQDADFIASVQELLTRRESAGLPTRPEVVLVCRRGNDSQLAARLLKSTLGLDQVVDIAGGLEEWSRCVDPDLPMY</sequence>
<feature type="binding site" evidence="10">
    <location>
        <position position="97"/>
    </location>
    <ligand>
        <name>ATP</name>
        <dbReference type="ChEBI" id="CHEBI:30616"/>
    </ligand>
</feature>
<dbReference type="Proteomes" id="UP000008743">
    <property type="component" value="Unassembled WGS sequence"/>
</dbReference>
<keyword evidence="13" id="KW-1185">Reference proteome</keyword>
<comment type="pathway">
    <text evidence="10">tRNA modification; 5-methoxycarbonylmethyl-2-thiouridine-tRNA biosynthesis.</text>
</comment>
<evidence type="ECO:0000256" key="6">
    <source>
        <dbReference type="ARBA" id="ARBA00022741"/>
    </source>
</evidence>
<keyword evidence="6 10" id="KW-0547">Nucleotide-binding</keyword>
<dbReference type="SMART" id="SM00450">
    <property type="entry name" value="RHOD"/>
    <property type="match status" value="1"/>
</dbReference>
<organism evidence="12 13">
    <name type="scientific">Capsaspora owczarzaki (strain ATCC 30864)</name>
    <dbReference type="NCBI Taxonomy" id="595528"/>
    <lineage>
        <taxon>Eukaryota</taxon>
        <taxon>Filasterea</taxon>
        <taxon>Capsaspora</taxon>
    </lineage>
</organism>
<name>A0A0D2X4J8_CAPO3</name>
<comment type="similarity">
    <text evidence="10">In the N-terminal section; belongs to the HesA/MoeB/ThiF family. UBA4 subfamily.</text>
</comment>
<dbReference type="OrthoDB" id="10261062at2759"/>
<keyword evidence="4 10" id="KW-0819">tRNA processing</keyword>
<feature type="binding site" evidence="10">
    <location>
        <position position="305"/>
    </location>
    <ligand>
        <name>Zn(2+)</name>
        <dbReference type="ChEBI" id="CHEBI:29105"/>
    </ligand>
</feature>
<dbReference type="GO" id="GO:0070566">
    <property type="term" value="F:adenylyltransferase activity"/>
    <property type="evidence" value="ECO:0007669"/>
    <property type="project" value="InterPro"/>
</dbReference>
<dbReference type="EC" id="2.8.1.-" evidence="10"/>
<dbReference type="PANTHER" id="PTHR10953:SF102">
    <property type="entry name" value="ADENYLYLTRANSFERASE AND SULFURTRANSFERASE MOCS3"/>
    <property type="match status" value="1"/>
</dbReference>
<evidence type="ECO:0000259" key="11">
    <source>
        <dbReference type="PROSITE" id="PS50206"/>
    </source>
</evidence>
<dbReference type="FunFam" id="3.40.50.720:FF:000033">
    <property type="entry name" value="Adenylyltransferase and sulfurtransferase MOCS3"/>
    <property type="match status" value="1"/>
</dbReference>
<dbReference type="STRING" id="595528.A0A0D2X4J8"/>
<dbReference type="InterPro" id="IPR045886">
    <property type="entry name" value="ThiF/MoeB/HesA"/>
</dbReference>
<keyword evidence="9 10" id="KW-0511">Multifunctional enzyme</keyword>
<dbReference type="PANTHER" id="PTHR10953">
    <property type="entry name" value="UBIQUITIN-ACTIVATING ENZYME E1"/>
    <property type="match status" value="1"/>
</dbReference>
<dbReference type="GO" id="GO:0002143">
    <property type="term" value="P:tRNA wobble position uridine thiolation"/>
    <property type="evidence" value="ECO:0007669"/>
    <property type="project" value="InterPro"/>
</dbReference>
<evidence type="ECO:0000256" key="4">
    <source>
        <dbReference type="ARBA" id="ARBA00022694"/>
    </source>
</evidence>
<feature type="binding site" evidence="10">
    <location>
        <position position="302"/>
    </location>
    <ligand>
        <name>Zn(2+)</name>
        <dbReference type="ChEBI" id="CHEBI:29105"/>
    </ligand>
</feature>
<evidence type="ECO:0000256" key="7">
    <source>
        <dbReference type="ARBA" id="ARBA00022833"/>
    </source>
</evidence>
<dbReference type="SUPFAM" id="SSF69572">
    <property type="entry name" value="Activating enzymes of the ubiquitin-like proteins"/>
    <property type="match status" value="1"/>
</dbReference>
<dbReference type="EC" id="2.7.7.-" evidence="10"/>
<dbReference type="eggNOG" id="KOG2017">
    <property type="taxonomic scope" value="Eukaryota"/>
</dbReference>
<dbReference type="RefSeq" id="XP_004345292.2">
    <property type="nucleotide sequence ID" value="XM_004345242.2"/>
</dbReference>
<dbReference type="PhylomeDB" id="A0A0D2X4J8"/>
<keyword evidence="3 10" id="KW-0808">Transferase</keyword>
<dbReference type="UniPathway" id="UPA00988"/>
<dbReference type="FunFam" id="3.40.250.10:FF:000014">
    <property type="entry name" value="Adenylyltransferase and sulfurtransferase MOCS3"/>
    <property type="match status" value="1"/>
</dbReference>
<dbReference type="AlphaFoldDB" id="A0A0D2X4J8"/>
<protein>
    <recommendedName>
        <fullName evidence="10">Adenylyltransferase and sulfurtransferase MOCS3 homolog</fullName>
    </recommendedName>
    <alternativeName>
        <fullName evidence="10">UBA4 homolog</fullName>
    </alternativeName>
    <alternativeName>
        <fullName evidence="10">Ubiquitin-like protein activator 4 homolog</fullName>
    </alternativeName>
    <domain>
        <recommendedName>
            <fullName evidence="10">Adenylyltransferase</fullName>
            <ecNumber evidence="10">2.7.7.-</ecNumber>
        </recommendedName>
    </domain>
    <domain>
        <recommendedName>
            <fullName evidence="10">Sulfurtransferase</fullName>
            <ecNumber evidence="10">2.8.1.-</ecNumber>
        </recommendedName>
    </domain>
</protein>
<dbReference type="GO" id="GO:0046872">
    <property type="term" value="F:metal ion binding"/>
    <property type="evidence" value="ECO:0007669"/>
    <property type="project" value="UniProtKB-KW"/>
</dbReference>
<evidence type="ECO:0000256" key="1">
    <source>
        <dbReference type="ARBA" id="ARBA00004514"/>
    </source>
</evidence>
<dbReference type="InterPro" id="IPR000594">
    <property type="entry name" value="ThiF_NAD_FAD-bd"/>
</dbReference>
<feature type="active site" description="Cysteine persulfide intermediate; for sulfurtransferase activity" evidence="10">
    <location>
        <position position="419"/>
    </location>
</feature>
<keyword evidence="2 10" id="KW-0963">Cytoplasm</keyword>
<dbReference type="NCBIfam" id="NF004281">
    <property type="entry name" value="PRK05690.1"/>
    <property type="match status" value="1"/>
</dbReference>
<evidence type="ECO:0000256" key="8">
    <source>
        <dbReference type="ARBA" id="ARBA00022840"/>
    </source>
</evidence>
<dbReference type="Pfam" id="PF00899">
    <property type="entry name" value="ThiF"/>
    <property type="match status" value="1"/>
</dbReference>
<dbReference type="InterPro" id="IPR035985">
    <property type="entry name" value="Ubiquitin-activating_enz"/>
</dbReference>
<keyword evidence="8 10" id="KW-0067">ATP-binding</keyword>
<feature type="active site" description="Glycyl thioester intermediate; for adenylyltransferase activity" evidence="10">
    <location>
        <position position="244"/>
    </location>
</feature>
<keyword evidence="5 10" id="KW-0479">Metal-binding</keyword>
<evidence type="ECO:0000256" key="9">
    <source>
        <dbReference type="ARBA" id="ARBA00023268"/>
    </source>
</evidence>
<feature type="domain" description="Rhodanese" evidence="11">
    <location>
        <begin position="355"/>
        <end position="460"/>
    </location>
</feature>
<feature type="binding site" evidence="10">
    <location>
        <position position="227"/>
    </location>
    <ligand>
        <name>Zn(2+)</name>
        <dbReference type="ChEBI" id="CHEBI:29105"/>
    </ligand>
</feature>
<feature type="binding site" evidence="10">
    <location>
        <position position="142"/>
    </location>
    <ligand>
        <name>ATP</name>
        <dbReference type="ChEBI" id="CHEBI:30616"/>
    </ligand>
</feature>